<dbReference type="EMBL" id="LAVV01014086">
    <property type="protein sequence ID" value="KNZ45055.1"/>
    <property type="molecule type" value="Genomic_DNA"/>
</dbReference>
<dbReference type="AlphaFoldDB" id="A0A0L6UB76"/>
<dbReference type="VEuPathDB" id="FungiDB:VP01_8533g1"/>
<proteinExistence type="predicted"/>
<dbReference type="Proteomes" id="UP000037035">
    <property type="component" value="Unassembled WGS sequence"/>
</dbReference>
<accession>A0A0L6UB76</accession>
<evidence type="ECO:0000313" key="1">
    <source>
        <dbReference type="EMBL" id="KNZ45055.1"/>
    </source>
</evidence>
<keyword evidence="2" id="KW-1185">Reference proteome</keyword>
<reference evidence="1 2" key="1">
    <citation type="submission" date="2015-08" db="EMBL/GenBank/DDBJ databases">
        <title>Next Generation Sequencing and Analysis of the Genome of Puccinia sorghi L Schw, the Causal Agent of Maize Common Rust.</title>
        <authorList>
            <person name="Rochi L."/>
            <person name="Burguener G."/>
            <person name="Darino M."/>
            <person name="Turjanski A."/>
            <person name="Kreff E."/>
            <person name="Dieguez M.J."/>
            <person name="Sacco F."/>
        </authorList>
    </citation>
    <scope>NUCLEOTIDE SEQUENCE [LARGE SCALE GENOMIC DNA]</scope>
    <source>
        <strain evidence="1 2">RO10H11247</strain>
    </source>
</reference>
<gene>
    <name evidence="1" type="ORF">VP01_8533g1</name>
</gene>
<sequence length="55" mass="5764">MAPQAPTKSIEELVPTPYHQYLPKFKKSAAQGLPPQLCGAYIGEAVTAGLSSSCS</sequence>
<comment type="caution">
    <text evidence="1">The sequence shown here is derived from an EMBL/GenBank/DDBJ whole genome shotgun (WGS) entry which is preliminary data.</text>
</comment>
<name>A0A0L6UB76_9BASI</name>
<protein>
    <submittedName>
        <fullName evidence="1">Uncharacterized protein</fullName>
    </submittedName>
</protein>
<organism evidence="1 2">
    <name type="scientific">Puccinia sorghi</name>
    <dbReference type="NCBI Taxonomy" id="27349"/>
    <lineage>
        <taxon>Eukaryota</taxon>
        <taxon>Fungi</taxon>
        <taxon>Dikarya</taxon>
        <taxon>Basidiomycota</taxon>
        <taxon>Pucciniomycotina</taxon>
        <taxon>Pucciniomycetes</taxon>
        <taxon>Pucciniales</taxon>
        <taxon>Pucciniaceae</taxon>
        <taxon>Puccinia</taxon>
    </lineage>
</organism>
<evidence type="ECO:0000313" key="2">
    <source>
        <dbReference type="Proteomes" id="UP000037035"/>
    </source>
</evidence>